<evidence type="ECO:0000256" key="1">
    <source>
        <dbReference type="SAM" id="SignalP"/>
    </source>
</evidence>
<feature type="chain" id="PRO_5022869742" description="Secreted protein" evidence="1">
    <location>
        <begin position="19"/>
        <end position="113"/>
    </location>
</feature>
<comment type="caution">
    <text evidence="2">The sequence shown here is derived from an EMBL/GenBank/DDBJ whole genome shotgun (WGS) entry which is preliminary data.</text>
</comment>
<name>A0A5B0MU03_PUCGR</name>
<protein>
    <recommendedName>
        <fullName evidence="4">Secreted protein</fullName>
    </recommendedName>
</protein>
<evidence type="ECO:0000313" key="3">
    <source>
        <dbReference type="Proteomes" id="UP000324748"/>
    </source>
</evidence>
<accession>A0A5B0MU03</accession>
<dbReference type="EMBL" id="VSWC01000132">
    <property type="protein sequence ID" value="KAA1079596.1"/>
    <property type="molecule type" value="Genomic_DNA"/>
</dbReference>
<organism evidence="2 3">
    <name type="scientific">Puccinia graminis f. sp. tritici</name>
    <dbReference type="NCBI Taxonomy" id="56615"/>
    <lineage>
        <taxon>Eukaryota</taxon>
        <taxon>Fungi</taxon>
        <taxon>Dikarya</taxon>
        <taxon>Basidiomycota</taxon>
        <taxon>Pucciniomycotina</taxon>
        <taxon>Pucciniomycetes</taxon>
        <taxon>Pucciniales</taxon>
        <taxon>Pucciniaceae</taxon>
        <taxon>Puccinia</taxon>
    </lineage>
</organism>
<keyword evidence="1" id="KW-0732">Signal</keyword>
<feature type="signal peptide" evidence="1">
    <location>
        <begin position="1"/>
        <end position="18"/>
    </location>
</feature>
<evidence type="ECO:0008006" key="4">
    <source>
        <dbReference type="Google" id="ProtNLM"/>
    </source>
</evidence>
<gene>
    <name evidence="2" type="ORF">PGT21_016898</name>
</gene>
<dbReference type="AlphaFoldDB" id="A0A5B0MU03"/>
<keyword evidence="3" id="KW-1185">Reference proteome</keyword>
<sequence length="113" mass="13014">MKINFIVLLSAHFVVAHAAPSVRVQWDCNHAVSKTCAYPFTGFAAKCPRFWAYQVFYPTQLPDAAEPLPTCRLDFIDNVAERLRRLTRILLLRLDAPASHVYHQLEFLRAMRV</sequence>
<evidence type="ECO:0000313" key="2">
    <source>
        <dbReference type="EMBL" id="KAA1079596.1"/>
    </source>
</evidence>
<proteinExistence type="predicted"/>
<dbReference type="Proteomes" id="UP000324748">
    <property type="component" value="Unassembled WGS sequence"/>
</dbReference>
<reference evidence="2 3" key="1">
    <citation type="submission" date="2019-05" db="EMBL/GenBank/DDBJ databases">
        <title>Emergence of the Ug99 lineage of the wheat stem rust pathogen through somatic hybridization.</title>
        <authorList>
            <person name="Li F."/>
            <person name="Upadhyaya N.M."/>
            <person name="Sperschneider J."/>
            <person name="Matny O."/>
            <person name="Nguyen-Phuc H."/>
            <person name="Mago R."/>
            <person name="Raley C."/>
            <person name="Miller M.E."/>
            <person name="Silverstein K.A.T."/>
            <person name="Henningsen E."/>
            <person name="Hirsch C.D."/>
            <person name="Visser B."/>
            <person name="Pretorius Z.A."/>
            <person name="Steffenson B.J."/>
            <person name="Schwessinger B."/>
            <person name="Dodds P.N."/>
            <person name="Figueroa M."/>
        </authorList>
    </citation>
    <scope>NUCLEOTIDE SEQUENCE [LARGE SCALE GENOMIC DNA]</scope>
    <source>
        <strain evidence="2">21-0</strain>
    </source>
</reference>